<dbReference type="RefSeq" id="XP_007868221.1">
    <property type="nucleotide sequence ID" value="XM_007870030.1"/>
</dbReference>
<keyword evidence="6" id="KW-0732">Signal</keyword>
<dbReference type="InterPro" id="IPR001338">
    <property type="entry name" value="Class_I_Hydrophobin"/>
</dbReference>
<proteinExistence type="inferred from homology"/>
<protein>
    <recommendedName>
        <fullName evidence="6">Hydrophobin</fullName>
    </recommendedName>
</protein>
<evidence type="ECO:0000313" key="7">
    <source>
        <dbReference type="EMBL" id="EPQ53211.1"/>
    </source>
</evidence>
<dbReference type="GeneID" id="19306402"/>
<gene>
    <name evidence="7" type="ORF">GLOTRDRAFT_46094</name>
</gene>
<organism evidence="7 8">
    <name type="scientific">Gloeophyllum trabeum (strain ATCC 11539 / FP-39264 / Madison 617)</name>
    <name type="common">Brown rot fungus</name>
    <dbReference type="NCBI Taxonomy" id="670483"/>
    <lineage>
        <taxon>Eukaryota</taxon>
        <taxon>Fungi</taxon>
        <taxon>Dikarya</taxon>
        <taxon>Basidiomycota</taxon>
        <taxon>Agaricomycotina</taxon>
        <taxon>Agaricomycetes</taxon>
        <taxon>Gloeophyllales</taxon>
        <taxon>Gloeophyllaceae</taxon>
        <taxon>Gloeophyllum</taxon>
    </lineage>
</organism>
<dbReference type="OrthoDB" id="4225815at2759"/>
<dbReference type="STRING" id="670483.S7PZV8"/>
<keyword evidence="3 6" id="KW-0134">Cell wall</keyword>
<keyword evidence="4 6" id="KW-0964">Secreted</keyword>
<accession>S7PZV8</accession>
<dbReference type="GO" id="GO:0009277">
    <property type="term" value="C:fungal-type cell wall"/>
    <property type="evidence" value="ECO:0007669"/>
    <property type="project" value="InterPro"/>
</dbReference>
<comment type="subcellular location">
    <subcellularLocation>
        <location evidence="1 6">Secreted</location>
        <location evidence="1 6">Cell wall</location>
    </subcellularLocation>
</comment>
<dbReference type="SMART" id="SM00075">
    <property type="entry name" value="HYDRO"/>
    <property type="match status" value="1"/>
</dbReference>
<name>S7PZV8_GLOTA</name>
<dbReference type="CDD" id="cd23507">
    <property type="entry name" value="hydrophobin_I"/>
    <property type="match status" value="1"/>
</dbReference>
<dbReference type="AlphaFoldDB" id="S7PZV8"/>
<dbReference type="KEGG" id="gtr:GLOTRDRAFT_46094"/>
<dbReference type="Pfam" id="PF01185">
    <property type="entry name" value="Hydrophobin"/>
    <property type="match status" value="1"/>
</dbReference>
<evidence type="ECO:0000256" key="3">
    <source>
        <dbReference type="ARBA" id="ARBA00022512"/>
    </source>
</evidence>
<evidence type="ECO:0000256" key="5">
    <source>
        <dbReference type="ARBA" id="ARBA00023157"/>
    </source>
</evidence>
<dbReference type="HOGENOM" id="CLU_105134_2_2_1"/>
<dbReference type="Proteomes" id="UP000030669">
    <property type="component" value="Unassembled WGS sequence"/>
</dbReference>
<reference evidence="7 8" key="1">
    <citation type="journal article" date="2012" name="Science">
        <title>The Paleozoic origin of enzymatic lignin decomposition reconstructed from 31 fungal genomes.</title>
        <authorList>
            <person name="Floudas D."/>
            <person name="Binder M."/>
            <person name="Riley R."/>
            <person name="Barry K."/>
            <person name="Blanchette R.A."/>
            <person name="Henrissat B."/>
            <person name="Martinez A.T."/>
            <person name="Otillar R."/>
            <person name="Spatafora J.W."/>
            <person name="Yadav J.S."/>
            <person name="Aerts A."/>
            <person name="Benoit I."/>
            <person name="Boyd A."/>
            <person name="Carlson A."/>
            <person name="Copeland A."/>
            <person name="Coutinho P.M."/>
            <person name="de Vries R.P."/>
            <person name="Ferreira P."/>
            <person name="Findley K."/>
            <person name="Foster B."/>
            <person name="Gaskell J."/>
            <person name="Glotzer D."/>
            <person name="Gorecki P."/>
            <person name="Heitman J."/>
            <person name="Hesse C."/>
            <person name="Hori C."/>
            <person name="Igarashi K."/>
            <person name="Jurgens J.A."/>
            <person name="Kallen N."/>
            <person name="Kersten P."/>
            <person name="Kohler A."/>
            <person name="Kuees U."/>
            <person name="Kumar T.K.A."/>
            <person name="Kuo A."/>
            <person name="LaButti K."/>
            <person name="Larrondo L.F."/>
            <person name="Lindquist E."/>
            <person name="Ling A."/>
            <person name="Lombard V."/>
            <person name="Lucas S."/>
            <person name="Lundell T."/>
            <person name="Martin R."/>
            <person name="McLaughlin D.J."/>
            <person name="Morgenstern I."/>
            <person name="Morin E."/>
            <person name="Murat C."/>
            <person name="Nagy L.G."/>
            <person name="Nolan M."/>
            <person name="Ohm R.A."/>
            <person name="Patyshakuliyeva A."/>
            <person name="Rokas A."/>
            <person name="Ruiz-Duenas F.J."/>
            <person name="Sabat G."/>
            <person name="Salamov A."/>
            <person name="Samejima M."/>
            <person name="Schmutz J."/>
            <person name="Slot J.C."/>
            <person name="St John F."/>
            <person name="Stenlid J."/>
            <person name="Sun H."/>
            <person name="Sun S."/>
            <person name="Syed K."/>
            <person name="Tsang A."/>
            <person name="Wiebenga A."/>
            <person name="Young D."/>
            <person name="Pisabarro A."/>
            <person name="Eastwood D.C."/>
            <person name="Martin F."/>
            <person name="Cullen D."/>
            <person name="Grigoriev I.V."/>
            <person name="Hibbett D.S."/>
        </authorList>
    </citation>
    <scope>NUCLEOTIDE SEQUENCE [LARGE SCALE GENOMIC DNA]</scope>
    <source>
        <strain evidence="7 8">ATCC 11539</strain>
    </source>
</reference>
<sequence length="76" mass="7548">CSTGTESCCDNVTMADDPDAAALISLLGITVGDPTTPVGLSCTVLPATGCQNSAPVCCENNNFDGLINVGCVAINV</sequence>
<keyword evidence="5 6" id="KW-1015">Disulfide bond</keyword>
<dbReference type="OMA" id="CGAHPVC"/>
<evidence type="ECO:0000256" key="6">
    <source>
        <dbReference type="RuleBase" id="RU365009"/>
    </source>
</evidence>
<feature type="non-terminal residue" evidence="7">
    <location>
        <position position="1"/>
    </location>
</feature>
<evidence type="ECO:0000256" key="1">
    <source>
        <dbReference type="ARBA" id="ARBA00004191"/>
    </source>
</evidence>
<comment type="similarity">
    <text evidence="2 6">Belongs to the fungal hydrophobin family.</text>
</comment>
<dbReference type="GO" id="GO:0005199">
    <property type="term" value="F:structural constituent of cell wall"/>
    <property type="evidence" value="ECO:0007669"/>
    <property type="project" value="InterPro"/>
</dbReference>
<dbReference type="EMBL" id="KB469306">
    <property type="protein sequence ID" value="EPQ53211.1"/>
    <property type="molecule type" value="Genomic_DNA"/>
</dbReference>
<evidence type="ECO:0000256" key="4">
    <source>
        <dbReference type="ARBA" id="ARBA00022525"/>
    </source>
</evidence>
<evidence type="ECO:0000256" key="2">
    <source>
        <dbReference type="ARBA" id="ARBA00010446"/>
    </source>
</evidence>
<keyword evidence="8" id="KW-1185">Reference proteome</keyword>
<evidence type="ECO:0000313" key="8">
    <source>
        <dbReference type="Proteomes" id="UP000030669"/>
    </source>
</evidence>